<gene>
    <name evidence="4" type="ordered locus">Dsui_2949</name>
</gene>
<evidence type="ECO:0000313" key="4">
    <source>
        <dbReference type="EMBL" id="AEV27285.1"/>
    </source>
</evidence>
<dbReference type="InterPro" id="IPR012373">
    <property type="entry name" value="Ferrdict_sens_TM"/>
</dbReference>
<dbReference type="PIRSF" id="PIRSF018266">
    <property type="entry name" value="FecR"/>
    <property type="match status" value="1"/>
</dbReference>
<feature type="compositionally biased region" description="Low complexity" evidence="1">
    <location>
        <begin position="7"/>
        <end position="21"/>
    </location>
</feature>
<dbReference type="InterPro" id="IPR006860">
    <property type="entry name" value="FecR"/>
</dbReference>
<evidence type="ECO:0000259" key="3">
    <source>
        <dbReference type="Pfam" id="PF16220"/>
    </source>
</evidence>
<dbReference type="STRING" id="640081.Dsui_2949"/>
<proteinExistence type="predicted"/>
<dbReference type="PANTHER" id="PTHR30273">
    <property type="entry name" value="PERIPLASMIC SIGNAL SENSOR AND SIGMA FACTOR ACTIVATOR FECR-RELATED"/>
    <property type="match status" value="1"/>
</dbReference>
<dbReference type="PANTHER" id="PTHR30273:SF2">
    <property type="entry name" value="PROTEIN FECR"/>
    <property type="match status" value="1"/>
</dbReference>
<evidence type="ECO:0000313" key="5">
    <source>
        <dbReference type="Proteomes" id="UP000005633"/>
    </source>
</evidence>
<dbReference type="KEGG" id="dsu:Dsui_2949"/>
<dbReference type="Pfam" id="PF04773">
    <property type="entry name" value="FecR"/>
    <property type="match status" value="1"/>
</dbReference>
<accession>G8QGV2</accession>
<dbReference type="HOGENOM" id="CLU_050192_0_0_4"/>
<evidence type="ECO:0000256" key="1">
    <source>
        <dbReference type="SAM" id="MobiDB-lite"/>
    </source>
</evidence>
<evidence type="ECO:0000259" key="2">
    <source>
        <dbReference type="Pfam" id="PF04773"/>
    </source>
</evidence>
<dbReference type="eggNOG" id="COG3712">
    <property type="taxonomic scope" value="Bacteria"/>
</dbReference>
<dbReference type="Proteomes" id="UP000005633">
    <property type="component" value="Chromosome"/>
</dbReference>
<dbReference type="InterPro" id="IPR032623">
    <property type="entry name" value="FecR_N"/>
</dbReference>
<dbReference type="EMBL" id="CP003153">
    <property type="protein sequence ID" value="AEV27285.1"/>
    <property type="molecule type" value="Genomic_DNA"/>
</dbReference>
<feature type="domain" description="FecR protein" evidence="2">
    <location>
        <begin position="131"/>
        <end position="226"/>
    </location>
</feature>
<dbReference type="GO" id="GO:0016989">
    <property type="term" value="F:sigma factor antagonist activity"/>
    <property type="evidence" value="ECO:0007669"/>
    <property type="project" value="TreeGrafter"/>
</dbReference>
<name>G8QGV2_AZOOP</name>
<dbReference type="OrthoDB" id="8534726at2"/>
<dbReference type="Pfam" id="PF16220">
    <property type="entry name" value="DUF4880"/>
    <property type="match status" value="1"/>
</dbReference>
<organism evidence="4 5">
    <name type="scientific">Azospira oryzae (strain ATCC BAA-33 / DSM 13638 / PS)</name>
    <name type="common">Dechlorosoma suillum</name>
    <dbReference type="NCBI Taxonomy" id="640081"/>
    <lineage>
        <taxon>Bacteria</taxon>
        <taxon>Pseudomonadati</taxon>
        <taxon>Pseudomonadota</taxon>
        <taxon>Betaproteobacteria</taxon>
        <taxon>Rhodocyclales</taxon>
        <taxon>Rhodocyclaceae</taxon>
        <taxon>Azospira</taxon>
    </lineage>
</organism>
<sequence>MAPPPASAAAPTTPAASATPAAGAAIDPQLLEEAADWLVRLQTEGDSPALHQAIAQWRSRSPTHRAAWQRAERVMQHFAELPPQLGQLGRQVLAETPRRGRRAALRQLALAALLAPAAVALWRQAPWEDGRWQTATGEQQRLELEDGTVLVLNTDSAVHVTYSQTERRIRLRHGEILVTTAPDLPGRNRPLLVESAQGLLRPLGTRFSVRQLEERTRLAVFAGAVEITTRSGSRQVVPSGTRSDFAADAIIPPAPLGPAEDAWEAGLLTANDLPLADFLAELGRYRSGVLRCHPTVAAMRVSGTFPLQDTEAALELLVKTRPLALRRLTRYWVNLEPRP</sequence>
<reference evidence="4 5" key="1">
    <citation type="journal article" date="2012" name="J. Bacteriol.">
        <title>Complete genome sequence of the anaerobic perchlorate-reducing bacterium Azospira suillum strain PS.</title>
        <authorList>
            <person name="Byrne-Bailey K.G."/>
            <person name="Coates J.D."/>
        </authorList>
    </citation>
    <scope>NUCLEOTIDE SEQUENCE [LARGE SCALE GENOMIC DNA]</scope>
    <source>
        <strain evidence="5">ATCC BAA-33 / DSM 13638 / PS</strain>
    </source>
</reference>
<protein>
    <submittedName>
        <fullName evidence="4">Fe2+-dicitrate sensor, membrane component</fullName>
    </submittedName>
</protein>
<feature type="region of interest" description="Disordered" evidence="1">
    <location>
        <begin position="1"/>
        <end position="21"/>
    </location>
</feature>
<dbReference type="RefSeq" id="WP_014237965.1">
    <property type="nucleotide sequence ID" value="NC_016616.1"/>
</dbReference>
<feature type="domain" description="FecR N-terminal" evidence="3">
    <location>
        <begin position="32"/>
        <end position="74"/>
    </location>
</feature>
<dbReference type="AlphaFoldDB" id="G8QGV2"/>
<dbReference type="Gene3D" id="2.60.120.1440">
    <property type="match status" value="1"/>
</dbReference>